<reference evidence="2" key="2">
    <citation type="submission" date="2023-05" db="EMBL/GenBank/DDBJ databases">
        <authorList>
            <consortium name="Lawrence Berkeley National Laboratory"/>
            <person name="Steindorff A."/>
            <person name="Hensen N."/>
            <person name="Bonometti L."/>
            <person name="Westerberg I."/>
            <person name="Brannstrom I.O."/>
            <person name="Guillou S."/>
            <person name="Cros-Aarteil S."/>
            <person name="Calhoun S."/>
            <person name="Haridas S."/>
            <person name="Kuo A."/>
            <person name="Mondo S."/>
            <person name="Pangilinan J."/>
            <person name="Riley R."/>
            <person name="Labutti K."/>
            <person name="Andreopoulos B."/>
            <person name="Lipzen A."/>
            <person name="Chen C."/>
            <person name="Yanf M."/>
            <person name="Daum C."/>
            <person name="Ng V."/>
            <person name="Clum A."/>
            <person name="Ohm R."/>
            <person name="Martin F."/>
            <person name="Silar P."/>
            <person name="Natvig D."/>
            <person name="Lalanne C."/>
            <person name="Gautier V."/>
            <person name="Ament-Velasquez S.L."/>
            <person name="Kruys A."/>
            <person name="Hutchinson M.I."/>
            <person name="Powell A.J."/>
            <person name="Barry K."/>
            <person name="Miller A.N."/>
            <person name="Grigoriev I.V."/>
            <person name="Debuchy R."/>
            <person name="Gladieux P."/>
            <person name="Thoren M.H."/>
            <person name="Johannesson H."/>
        </authorList>
    </citation>
    <scope>NUCLEOTIDE SEQUENCE</scope>
    <source>
        <strain evidence="2">CBS 123565</strain>
    </source>
</reference>
<keyword evidence="3" id="KW-1185">Reference proteome</keyword>
<accession>A0AAN6UH93</accession>
<protein>
    <recommendedName>
        <fullName evidence="4">MARVEL domain-containing protein</fullName>
    </recommendedName>
</protein>
<feature type="non-terminal residue" evidence="2">
    <location>
        <position position="1"/>
    </location>
</feature>
<feature type="transmembrane region" description="Helical" evidence="1">
    <location>
        <begin position="76"/>
        <end position="96"/>
    </location>
</feature>
<feature type="transmembrane region" description="Helical" evidence="1">
    <location>
        <begin position="182"/>
        <end position="204"/>
    </location>
</feature>
<keyword evidence="1" id="KW-1133">Transmembrane helix</keyword>
<organism evidence="2 3">
    <name type="scientific">Trichocladium antarcticum</name>
    <dbReference type="NCBI Taxonomy" id="1450529"/>
    <lineage>
        <taxon>Eukaryota</taxon>
        <taxon>Fungi</taxon>
        <taxon>Dikarya</taxon>
        <taxon>Ascomycota</taxon>
        <taxon>Pezizomycotina</taxon>
        <taxon>Sordariomycetes</taxon>
        <taxon>Sordariomycetidae</taxon>
        <taxon>Sordariales</taxon>
        <taxon>Chaetomiaceae</taxon>
        <taxon>Trichocladium</taxon>
    </lineage>
</organism>
<name>A0AAN6UH93_9PEZI</name>
<evidence type="ECO:0000313" key="3">
    <source>
        <dbReference type="Proteomes" id="UP001304895"/>
    </source>
</evidence>
<dbReference type="Proteomes" id="UP001304895">
    <property type="component" value="Unassembled WGS sequence"/>
</dbReference>
<keyword evidence="1" id="KW-0812">Transmembrane</keyword>
<proteinExistence type="predicted"/>
<evidence type="ECO:0008006" key="4">
    <source>
        <dbReference type="Google" id="ProtNLM"/>
    </source>
</evidence>
<gene>
    <name evidence="2" type="ORF">BT67DRAFT_384708</name>
</gene>
<dbReference type="EMBL" id="MU853416">
    <property type="protein sequence ID" value="KAK4132689.1"/>
    <property type="molecule type" value="Genomic_DNA"/>
</dbReference>
<feature type="transmembrane region" description="Helical" evidence="1">
    <location>
        <begin position="44"/>
        <end position="64"/>
    </location>
</feature>
<keyword evidence="1" id="KW-0472">Membrane</keyword>
<comment type="caution">
    <text evidence="2">The sequence shown here is derived from an EMBL/GenBank/DDBJ whole genome shotgun (WGS) entry which is preliminary data.</text>
</comment>
<reference evidence="2" key="1">
    <citation type="journal article" date="2023" name="Mol. Phylogenet. Evol.">
        <title>Genome-scale phylogeny and comparative genomics of the fungal order Sordariales.</title>
        <authorList>
            <person name="Hensen N."/>
            <person name="Bonometti L."/>
            <person name="Westerberg I."/>
            <person name="Brannstrom I.O."/>
            <person name="Guillou S."/>
            <person name="Cros-Aarteil S."/>
            <person name="Calhoun S."/>
            <person name="Haridas S."/>
            <person name="Kuo A."/>
            <person name="Mondo S."/>
            <person name="Pangilinan J."/>
            <person name="Riley R."/>
            <person name="LaButti K."/>
            <person name="Andreopoulos B."/>
            <person name="Lipzen A."/>
            <person name="Chen C."/>
            <person name="Yan M."/>
            <person name="Daum C."/>
            <person name="Ng V."/>
            <person name="Clum A."/>
            <person name="Steindorff A."/>
            <person name="Ohm R.A."/>
            <person name="Martin F."/>
            <person name="Silar P."/>
            <person name="Natvig D.O."/>
            <person name="Lalanne C."/>
            <person name="Gautier V."/>
            <person name="Ament-Velasquez S.L."/>
            <person name="Kruys A."/>
            <person name="Hutchinson M.I."/>
            <person name="Powell A.J."/>
            <person name="Barry K."/>
            <person name="Miller A.N."/>
            <person name="Grigoriev I.V."/>
            <person name="Debuchy R."/>
            <person name="Gladieux P."/>
            <person name="Hiltunen Thoren M."/>
            <person name="Johannesson H."/>
        </authorList>
    </citation>
    <scope>NUCLEOTIDE SEQUENCE</scope>
    <source>
        <strain evidence="2">CBS 123565</strain>
    </source>
</reference>
<evidence type="ECO:0000256" key="1">
    <source>
        <dbReference type="SAM" id="Phobius"/>
    </source>
</evidence>
<evidence type="ECO:0000313" key="2">
    <source>
        <dbReference type="EMBL" id="KAK4132689.1"/>
    </source>
</evidence>
<sequence>LRTASKERPPLELITNFESDRPLRMRFQAPQLGAMGVTFSVMRAFQFASLIAVIGLCANFVSGISSAEHAPPAELIGTITVAVTAVIYVTITYILYYDSMLPLLLTGCLDTLLLIASIVVAALIGKPLSTLNCPALPVVSSLTPATVSATSWSVQAPVITRTLSYLAFVTLDQTTCYEIKTVWGLSIALCVLFAFSTLVCVGLWHRVRRENAPSDAKDIEG</sequence>
<feature type="transmembrane region" description="Helical" evidence="1">
    <location>
        <begin position="103"/>
        <end position="124"/>
    </location>
</feature>
<dbReference type="AlphaFoldDB" id="A0AAN6UH93"/>